<comment type="caution">
    <text evidence="2">The sequence shown here is derived from an EMBL/GenBank/DDBJ whole genome shotgun (WGS) entry which is preliminary data.</text>
</comment>
<dbReference type="EMBL" id="BAAANT010000030">
    <property type="protein sequence ID" value="GAA2150934.1"/>
    <property type="molecule type" value="Genomic_DNA"/>
</dbReference>
<evidence type="ECO:0000313" key="2">
    <source>
        <dbReference type="EMBL" id="GAA2150934.1"/>
    </source>
</evidence>
<evidence type="ECO:0000313" key="3">
    <source>
        <dbReference type="Proteomes" id="UP001422759"/>
    </source>
</evidence>
<dbReference type="Gene3D" id="2.160.10.10">
    <property type="entry name" value="Hexapeptide repeat proteins"/>
    <property type="match status" value="1"/>
</dbReference>
<dbReference type="Gene3D" id="3.40.50.20">
    <property type="match status" value="1"/>
</dbReference>
<dbReference type="PANTHER" id="PTHR43300">
    <property type="entry name" value="ACETYLTRANSFERASE"/>
    <property type="match status" value="1"/>
</dbReference>
<dbReference type="CDD" id="cd03360">
    <property type="entry name" value="LbH_AT_putative"/>
    <property type="match status" value="1"/>
</dbReference>
<dbReference type="InterPro" id="IPR041561">
    <property type="entry name" value="PglD_N"/>
</dbReference>
<dbReference type="InterPro" id="IPR050179">
    <property type="entry name" value="Trans_hexapeptide_repeat"/>
</dbReference>
<keyword evidence="3" id="KW-1185">Reference proteome</keyword>
<dbReference type="PANTHER" id="PTHR43300:SF7">
    <property type="entry name" value="UDP-N-ACETYLBACILLOSAMINE N-ACETYLTRANSFERASE"/>
    <property type="match status" value="1"/>
</dbReference>
<protein>
    <submittedName>
        <fullName evidence="2">Acetyltransferase</fullName>
    </submittedName>
</protein>
<proteinExistence type="predicted"/>
<dbReference type="InterPro" id="IPR020019">
    <property type="entry name" value="AcTrfase_PglD-like"/>
</dbReference>
<dbReference type="Pfam" id="PF17836">
    <property type="entry name" value="PglD_N"/>
    <property type="match status" value="1"/>
</dbReference>
<reference evidence="3" key="1">
    <citation type="journal article" date="2019" name="Int. J. Syst. Evol. Microbiol.">
        <title>The Global Catalogue of Microorganisms (GCM) 10K type strain sequencing project: providing services to taxonomists for standard genome sequencing and annotation.</title>
        <authorList>
            <consortium name="The Broad Institute Genomics Platform"/>
            <consortium name="The Broad Institute Genome Sequencing Center for Infectious Disease"/>
            <person name="Wu L."/>
            <person name="Ma J."/>
        </authorList>
    </citation>
    <scope>NUCLEOTIDE SEQUENCE [LARGE SCALE GENOMIC DNA]</scope>
    <source>
        <strain evidence="3">JCM 14560</strain>
    </source>
</reference>
<accession>A0ABP5LTE6</accession>
<dbReference type="InterPro" id="IPR011004">
    <property type="entry name" value="Trimer_LpxA-like_sf"/>
</dbReference>
<dbReference type="Proteomes" id="UP001422759">
    <property type="component" value="Unassembled WGS sequence"/>
</dbReference>
<organism evidence="2 3">
    <name type="scientific">Kitasatospora kazusensis</name>
    <dbReference type="NCBI Taxonomy" id="407974"/>
    <lineage>
        <taxon>Bacteria</taxon>
        <taxon>Bacillati</taxon>
        <taxon>Actinomycetota</taxon>
        <taxon>Actinomycetes</taxon>
        <taxon>Kitasatosporales</taxon>
        <taxon>Streptomycetaceae</taxon>
        <taxon>Kitasatospora</taxon>
    </lineage>
</organism>
<evidence type="ECO:0000259" key="1">
    <source>
        <dbReference type="Pfam" id="PF17836"/>
    </source>
</evidence>
<dbReference type="SUPFAM" id="SSF51161">
    <property type="entry name" value="Trimeric LpxA-like enzymes"/>
    <property type="match status" value="1"/>
</dbReference>
<name>A0ABP5LTE6_9ACTN</name>
<gene>
    <name evidence="2" type="ORF">GCM10009760_45770</name>
</gene>
<dbReference type="NCBIfam" id="TIGR03570">
    <property type="entry name" value="NeuD_NnaD"/>
    <property type="match status" value="1"/>
</dbReference>
<sequence>MRYPVAPGSRRRARQDLVIVGAGGFGRETAEAVRAAGARWRLLGFLDDNPALHGTQVDGVPVLGPADAVHDLPRAQVVLCTVNPRVYTSRSDLADRLRLPDDRYATVVHPSAQVARRAEVGHGSVLLAQAVVTARAEIGAHVAVMPQTVLTHDTEVAELVTLASGVRLGGGVRLARGCYLGAGALVREFTKVGEWSLVGMGSVVLHDVPPQEVWAGAPARFLRAAAGTAARAGSAAAPS</sequence>
<dbReference type="RefSeq" id="WP_344467797.1">
    <property type="nucleotide sequence ID" value="NZ_BAAANT010000030.1"/>
</dbReference>
<feature type="domain" description="PglD N-terminal" evidence="1">
    <location>
        <begin position="16"/>
        <end position="70"/>
    </location>
</feature>